<dbReference type="InterPro" id="IPR052097">
    <property type="entry name" value="SET-MYND_domain_protein"/>
</dbReference>
<evidence type="ECO:0000256" key="1">
    <source>
        <dbReference type="ARBA" id="ARBA00004123"/>
    </source>
</evidence>
<dbReference type="Pfam" id="PF21913">
    <property type="entry name" value="ORC6_2nd"/>
    <property type="match status" value="1"/>
</dbReference>
<evidence type="ECO:0000256" key="2">
    <source>
        <dbReference type="ARBA" id="ARBA00010840"/>
    </source>
</evidence>
<accession>A0A653BQ15</accession>
<gene>
    <name evidence="11" type="ORF">CALMAC_LOCUS2693</name>
</gene>
<evidence type="ECO:0000313" key="12">
    <source>
        <dbReference type="Proteomes" id="UP000410492"/>
    </source>
</evidence>
<dbReference type="AlphaFoldDB" id="A0A653BQ15"/>
<evidence type="ECO:0000256" key="4">
    <source>
        <dbReference type="ARBA" id="ARBA00022679"/>
    </source>
</evidence>
<evidence type="ECO:0000256" key="3">
    <source>
        <dbReference type="ARBA" id="ARBA00022603"/>
    </source>
</evidence>
<dbReference type="GO" id="GO:0042826">
    <property type="term" value="F:histone deacetylase binding"/>
    <property type="evidence" value="ECO:0007669"/>
    <property type="project" value="TreeGrafter"/>
</dbReference>
<dbReference type="GO" id="GO:0008168">
    <property type="term" value="F:methyltransferase activity"/>
    <property type="evidence" value="ECO:0007669"/>
    <property type="project" value="UniProtKB-KW"/>
</dbReference>
<keyword evidence="4" id="KW-0808">Transferase</keyword>
<dbReference type="SUPFAM" id="SSF144232">
    <property type="entry name" value="HIT/MYND zinc finger-like"/>
    <property type="match status" value="1"/>
</dbReference>
<dbReference type="SUPFAM" id="SSF48452">
    <property type="entry name" value="TPR-like"/>
    <property type="match status" value="1"/>
</dbReference>
<dbReference type="PANTHER" id="PTHR46165">
    <property type="entry name" value="SET AND MYND DOMAIN-CONTAINING PROTEIN 4"/>
    <property type="match status" value="1"/>
</dbReference>
<dbReference type="SUPFAM" id="SSF82199">
    <property type="entry name" value="SET domain"/>
    <property type="match status" value="1"/>
</dbReference>
<evidence type="ECO:0000313" key="11">
    <source>
        <dbReference type="EMBL" id="VEN37450.1"/>
    </source>
</evidence>
<keyword evidence="8" id="KW-0539">Nucleus</keyword>
<dbReference type="Gene3D" id="1.10.472.10">
    <property type="entry name" value="Cyclin-like"/>
    <property type="match status" value="1"/>
</dbReference>
<dbReference type="EMBL" id="CAACVG010003391">
    <property type="protein sequence ID" value="VEN37450.1"/>
    <property type="molecule type" value="Genomic_DNA"/>
</dbReference>
<organism evidence="11 12">
    <name type="scientific">Callosobruchus maculatus</name>
    <name type="common">Southern cowpea weevil</name>
    <name type="synonym">Pulse bruchid</name>
    <dbReference type="NCBI Taxonomy" id="64391"/>
    <lineage>
        <taxon>Eukaryota</taxon>
        <taxon>Metazoa</taxon>
        <taxon>Ecdysozoa</taxon>
        <taxon>Arthropoda</taxon>
        <taxon>Hexapoda</taxon>
        <taxon>Insecta</taxon>
        <taxon>Pterygota</taxon>
        <taxon>Neoptera</taxon>
        <taxon>Endopterygota</taxon>
        <taxon>Coleoptera</taxon>
        <taxon>Polyphaga</taxon>
        <taxon>Cucujiformia</taxon>
        <taxon>Chrysomeloidea</taxon>
        <taxon>Chrysomelidae</taxon>
        <taxon>Bruchinae</taxon>
        <taxon>Bruchini</taxon>
        <taxon>Callosobruchus</taxon>
    </lineage>
</organism>
<comment type="similarity">
    <text evidence="2">Belongs to the ORC6 family.</text>
</comment>
<dbReference type="Proteomes" id="UP000410492">
    <property type="component" value="Unassembled WGS sequence"/>
</dbReference>
<dbReference type="PANTHER" id="PTHR46165:SF2">
    <property type="entry name" value="SET AND MYND DOMAIN-CONTAINING PROTEIN 4"/>
    <property type="match status" value="1"/>
</dbReference>
<dbReference type="GO" id="GO:0003677">
    <property type="term" value="F:DNA binding"/>
    <property type="evidence" value="ECO:0007669"/>
    <property type="project" value="UniProtKB-KW"/>
</dbReference>
<keyword evidence="7" id="KW-0238">DNA-binding</keyword>
<dbReference type="InterPro" id="IPR008721">
    <property type="entry name" value="ORC6_cyclin_first"/>
</dbReference>
<dbReference type="Gene3D" id="1.25.40.10">
    <property type="entry name" value="Tetratricopeptide repeat domain"/>
    <property type="match status" value="1"/>
</dbReference>
<evidence type="ECO:0000256" key="5">
    <source>
        <dbReference type="ARBA" id="ARBA00022691"/>
    </source>
</evidence>
<dbReference type="InterPro" id="IPR046341">
    <property type="entry name" value="SET_dom_sf"/>
</dbReference>
<evidence type="ECO:0000256" key="8">
    <source>
        <dbReference type="ARBA" id="ARBA00023242"/>
    </source>
</evidence>
<evidence type="ECO:0000256" key="7">
    <source>
        <dbReference type="ARBA" id="ARBA00023125"/>
    </source>
</evidence>
<dbReference type="InterPro" id="IPR011990">
    <property type="entry name" value="TPR-like_helical_dom_sf"/>
</dbReference>
<dbReference type="CDD" id="cd11583">
    <property type="entry name" value="Orc6_mid"/>
    <property type="match status" value="1"/>
</dbReference>
<keyword evidence="12" id="KW-1185">Reference proteome</keyword>
<dbReference type="GO" id="GO:0032259">
    <property type="term" value="P:methylation"/>
    <property type="evidence" value="ECO:0007669"/>
    <property type="project" value="UniProtKB-KW"/>
</dbReference>
<comment type="subcellular location">
    <subcellularLocation>
        <location evidence="1">Nucleus</location>
    </subcellularLocation>
</comment>
<dbReference type="GO" id="GO:0006260">
    <property type="term" value="P:DNA replication"/>
    <property type="evidence" value="ECO:0007669"/>
    <property type="project" value="UniProtKB-KW"/>
</dbReference>
<dbReference type="OrthoDB" id="62495at2759"/>
<dbReference type="GO" id="GO:0005737">
    <property type="term" value="C:cytoplasm"/>
    <property type="evidence" value="ECO:0007669"/>
    <property type="project" value="TreeGrafter"/>
</dbReference>
<sequence length="663" mass="76358">MDCLLSYYTDKFTSIEGNIFEVFSKFYNLDLSPVDSWLETHFINRIEKDDKTSIQYRKEGNKYYASKDLVKSLEYYTKSICNATVGGREYSLALANRSAVTFEMREYENCLRDIELCLKADYPTALKPKIYFRKAECYLATSQKENFEKCIFEVADLLHNTHTYIDKDKYIEKLNQIRKEKIKSKALDENLIELPTFSEGENENFAYASSKVKISYDKTKGRHVVASKNIQKGEVLFIEKAFIFAPVFKENREFYPFNCKKCTLCIYCNEKCLISSWNECHKWECNGMQASIWYDLGIAFPAFKAVLKGAKSGFRTIKGDHCEDVKKFGDKDDNYPYFNRLVSHIYKTKNAAPYVIMAAVVVSYLKNYTNFFTWFLQQKDCPKTNMIDLVNYIGGLITKHIAQLSSNSMDIGGSLLHYIMSKENSTLKTISDRLGVTDSTTIKKAEEFLRSLQTKCSSLKVLNDSAKSALCLHLAASFLRNGFDKDAAIKLSGLKKSLYQNNLHTIEKILGLDKQLTVSALSVQLGCTEIKELAEEILDKYRAYDTKIKDFDHPQYVSAATYIACKQKSVKVHKDQFITASRLKPRQWKELVLEFEKFAKSLGLGSLRKNKKELTDPVEDITNEIEKVTMKKKTENEVEDYEVWRKRILDEAYAALGMKNPES</sequence>
<dbReference type="InterPro" id="IPR054113">
    <property type="entry name" value="ORC6_cyclin-like_2nd"/>
</dbReference>
<keyword evidence="3" id="KW-0489">Methyltransferase</keyword>
<evidence type="ECO:0000256" key="6">
    <source>
        <dbReference type="ARBA" id="ARBA00022705"/>
    </source>
</evidence>
<name>A0A653BQ15_CALMS</name>
<dbReference type="GO" id="GO:0005664">
    <property type="term" value="C:nuclear origin of replication recognition complex"/>
    <property type="evidence" value="ECO:0007669"/>
    <property type="project" value="InterPro"/>
</dbReference>
<feature type="domain" description="ORC6 second cyclin-like" evidence="10">
    <location>
        <begin position="516"/>
        <end position="598"/>
    </location>
</feature>
<proteinExistence type="inferred from homology"/>
<feature type="domain" description="ORC6 first cyclin-like" evidence="9">
    <location>
        <begin position="438"/>
        <end position="512"/>
    </location>
</feature>
<dbReference type="Pfam" id="PF05460">
    <property type="entry name" value="ORC6"/>
    <property type="match status" value="1"/>
</dbReference>
<evidence type="ECO:0000259" key="10">
    <source>
        <dbReference type="Pfam" id="PF21913"/>
    </source>
</evidence>
<keyword evidence="6" id="KW-0235">DNA replication</keyword>
<evidence type="ECO:0008006" key="13">
    <source>
        <dbReference type="Google" id="ProtNLM"/>
    </source>
</evidence>
<protein>
    <recommendedName>
        <fullName evidence="13">MYND-type domain-containing protein</fullName>
    </recommendedName>
</protein>
<reference evidence="11 12" key="1">
    <citation type="submission" date="2019-01" db="EMBL/GenBank/DDBJ databases">
        <authorList>
            <person name="Sayadi A."/>
        </authorList>
    </citation>
    <scope>NUCLEOTIDE SEQUENCE [LARGE SCALE GENOMIC DNA]</scope>
</reference>
<evidence type="ECO:0000259" key="9">
    <source>
        <dbReference type="Pfam" id="PF05460"/>
    </source>
</evidence>
<keyword evidence="5" id="KW-0949">S-adenosyl-L-methionine</keyword>